<organism evidence="3 4">
    <name type="scientific">Pseudomonas flexibilis</name>
    <dbReference type="NCBI Taxonomy" id="706570"/>
    <lineage>
        <taxon>Bacteria</taxon>
        <taxon>Pseudomonadati</taxon>
        <taxon>Pseudomonadota</taxon>
        <taxon>Gammaproteobacteria</taxon>
        <taxon>Pseudomonadales</taxon>
        <taxon>Pseudomonadaceae</taxon>
        <taxon>Pseudomonas</taxon>
    </lineage>
</organism>
<dbReference type="CDD" id="cd00077">
    <property type="entry name" value="HDc"/>
    <property type="match status" value="1"/>
</dbReference>
<name>A0A0B3C145_9PSED</name>
<evidence type="ECO:0000259" key="2">
    <source>
        <dbReference type="PROSITE" id="PS51831"/>
    </source>
</evidence>
<dbReference type="NCBIfam" id="NF003429">
    <property type="entry name" value="PRK04926.1"/>
    <property type="match status" value="1"/>
</dbReference>
<dbReference type="AlphaFoldDB" id="A0A0B3C145"/>
<evidence type="ECO:0000256" key="1">
    <source>
        <dbReference type="ARBA" id="ARBA00022801"/>
    </source>
</evidence>
<dbReference type="Pfam" id="PF01966">
    <property type="entry name" value="HD"/>
    <property type="match status" value="1"/>
</dbReference>
<dbReference type="InterPro" id="IPR006674">
    <property type="entry name" value="HD_domain"/>
</dbReference>
<feature type="domain" description="HD" evidence="2">
    <location>
        <begin position="67"/>
        <end position="258"/>
    </location>
</feature>
<proteinExistence type="predicted"/>
<dbReference type="PANTHER" id="PTHR11373:SF32">
    <property type="entry name" value="DEOXYGUANOSINETRIPHOSPHATE TRIPHOSPHOHYDROLASE"/>
    <property type="match status" value="1"/>
</dbReference>
<dbReference type="PANTHER" id="PTHR11373">
    <property type="entry name" value="DEOXYNUCLEOSIDE TRIPHOSPHATE TRIPHOSPHOHYDROLASE"/>
    <property type="match status" value="1"/>
</dbReference>
<dbReference type="InterPro" id="IPR006261">
    <property type="entry name" value="dGTPase"/>
</dbReference>
<dbReference type="Proteomes" id="UP000030980">
    <property type="component" value="Unassembled WGS sequence"/>
</dbReference>
<dbReference type="GO" id="GO:0008832">
    <property type="term" value="F:dGTPase activity"/>
    <property type="evidence" value="ECO:0007669"/>
    <property type="project" value="TreeGrafter"/>
</dbReference>
<evidence type="ECO:0000313" key="4">
    <source>
        <dbReference type="Proteomes" id="UP000030980"/>
    </source>
</evidence>
<dbReference type="InterPro" id="IPR050135">
    <property type="entry name" value="dGTPase-like"/>
</dbReference>
<sequence length="488" mass="54679">MPAAPDFRQTLSAQRPYERRAASDDLAYLIDQLESDRGRIVHSAAVRRLQQKTQVFPLERNAAVRSRLTHSLEVQQTGRFIVRTLYKQLGSRAADYGLDGLESALESLVEMACLLHDIGNPPFGHFGEFAIGEWFERNLDTLLDAALPGTAAQEERVVRLLHDLKTFEGNAQGIRLVFRLLRLNLTYSQTAAILKYVRCADTPHPPRGTPGAYLHKKPGFYVSEQAFIQNLWAALGRAPGTRHPAVYIMEAADDIAYCLADIEDSVEKGFFDLDQLATALLARYRELADPESPLDGGQSFRQRLDYALKRAGQEPVNPTGEFFIWLRVNMIHPLVKHAAAQFIAQIEAVHAGTLDRALLEDGSAEAAIVQTFKSVAADKVFCHREVETLHLQGYRILQGLLDFYAPLLRARAEEFRALAAGRPCGSPLLQMLTRRLPSQLLRAYLAAVEESAGEPLWEFYHRCRLLQDFVSGMTDQLAQDEYHTLAAL</sequence>
<dbReference type="EMBL" id="JTAK01000002">
    <property type="protein sequence ID" value="KHO65297.1"/>
    <property type="molecule type" value="Genomic_DNA"/>
</dbReference>
<dbReference type="SUPFAM" id="SSF109604">
    <property type="entry name" value="HD-domain/PDEase-like"/>
    <property type="match status" value="1"/>
</dbReference>
<dbReference type="InterPro" id="IPR023293">
    <property type="entry name" value="dGTP_triP_hydro_central_sf"/>
</dbReference>
<dbReference type="RefSeq" id="WP_039606038.1">
    <property type="nucleotide sequence ID" value="NZ_FMUP01000001.1"/>
</dbReference>
<evidence type="ECO:0000313" key="3">
    <source>
        <dbReference type="EMBL" id="KHO65297.1"/>
    </source>
</evidence>
<keyword evidence="1 3" id="KW-0378">Hydrolase</keyword>
<reference evidence="3 4" key="1">
    <citation type="submission" date="2014-11" db="EMBL/GenBank/DDBJ databases">
        <title>Genome sequence of Pseudomonas tuomuerensis JCM 14085.</title>
        <authorList>
            <person name="Shin S.-K."/>
            <person name="Yi H."/>
        </authorList>
    </citation>
    <scope>NUCLEOTIDE SEQUENCE [LARGE SCALE GENOMIC DNA]</scope>
    <source>
        <strain evidence="3 4">JCM 14085</strain>
    </source>
</reference>
<dbReference type="GO" id="GO:0006203">
    <property type="term" value="P:dGTP catabolic process"/>
    <property type="evidence" value="ECO:0007669"/>
    <property type="project" value="TreeGrafter"/>
</dbReference>
<dbReference type="Gene3D" id="1.10.3210.10">
    <property type="entry name" value="Hypothetical protein af1432"/>
    <property type="match status" value="2"/>
</dbReference>
<protein>
    <submittedName>
        <fullName evidence="3">Deoxyguanosinetriphosphate triphosphohydrolase</fullName>
    </submittedName>
</protein>
<dbReference type="InterPro" id="IPR003607">
    <property type="entry name" value="HD/PDEase_dom"/>
</dbReference>
<keyword evidence="4" id="KW-1185">Reference proteome</keyword>
<comment type="caution">
    <text evidence="3">The sequence shown here is derived from an EMBL/GenBank/DDBJ whole genome shotgun (WGS) entry which is preliminary data.</text>
</comment>
<dbReference type="SMART" id="SM00471">
    <property type="entry name" value="HDc"/>
    <property type="match status" value="1"/>
</dbReference>
<dbReference type="OrthoDB" id="9803619at2"/>
<accession>A0A0B3C145</accession>
<dbReference type="NCBIfam" id="TIGR01353">
    <property type="entry name" value="dGTP_triPase"/>
    <property type="match status" value="1"/>
</dbReference>
<dbReference type="Gene3D" id="1.10.3410.10">
    <property type="entry name" value="putative deoxyguanosinetriphosphate triphosphohydrolase like domain"/>
    <property type="match status" value="1"/>
</dbReference>
<dbReference type="STRING" id="706570.PT85_04185"/>
<gene>
    <name evidence="3" type="ORF">PT85_04185</name>
</gene>
<dbReference type="PROSITE" id="PS51831">
    <property type="entry name" value="HD"/>
    <property type="match status" value="1"/>
</dbReference>